<gene>
    <name evidence="1" type="ORF">O6H91_13G020500</name>
</gene>
<sequence>MEVASSATQHCKPKKGGSKRCLRNLVRACWTTPISECEEAAAVVEESALSSLPDDVLLECLARVHRAALHSSMMVCQRWRQILKTSQYYDLRKQIGMLDSLLFVFGGVGAGLASAIYCKSSGGWKAGLLCTYRALVENEWLLDYYSADHALLHAQPTVLRNRIFILGAAPSPSSKWGGLDCTIIYDAWTKTLTRGSPMLCPRKKFACCVISNRIYVAGGANRNDYNRDAMVDTEEYIPELDAWKPLASMPRKRYGCLGAAVDGIFYVIGGLKFSSMFGLCMQPYAYVRSMDSYDPKTNSWQKTKVLPMGGCVIACTVVGSAIYMLSSHAVELSFWKYNTLDESWCKIRPPPIPSPLRIDNYLKFSCATVGNSVYIIQVGGSIDDLLRRSGRNGRGLKEGLVLVYDTILQEWSRGPDLPYVKNGAACAVVQC</sequence>
<evidence type="ECO:0000313" key="2">
    <source>
        <dbReference type="Proteomes" id="UP001162992"/>
    </source>
</evidence>
<evidence type="ECO:0000313" key="1">
    <source>
        <dbReference type="EMBL" id="KAJ7532799.1"/>
    </source>
</evidence>
<protein>
    <submittedName>
        <fullName evidence="1">Uncharacterized protein</fullName>
    </submittedName>
</protein>
<dbReference type="Proteomes" id="UP001162992">
    <property type="component" value="Chromosome 13"/>
</dbReference>
<proteinExistence type="predicted"/>
<accession>A0ACC2BSP4</accession>
<name>A0ACC2BSP4_DIPCM</name>
<dbReference type="EMBL" id="CM055104">
    <property type="protein sequence ID" value="KAJ7532799.1"/>
    <property type="molecule type" value="Genomic_DNA"/>
</dbReference>
<organism evidence="1 2">
    <name type="scientific">Diphasiastrum complanatum</name>
    <name type="common">Issler's clubmoss</name>
    <name type="synonym">Lycopodium complanatum</name>
    <dbReference type="NCBI Taxonomy" id="34168"/>
    <lineage>
        <taxon>Eukaryota</taxon>
        <taxon>Viridiplantae</taxon>
        <taxon>Streptophyta</taxon>
        <taxon>Embryophyta</taxon>
        <taxon>Tracheophyta</taxon>
        <taxon>Lycopodiopsida</taxon>
        <taxon>Lycopodiales</taxon>
        <taxon>Lycopodiaceae</taxon>
        <taxon>Lycopodioideae</taxon>
        <taxon>Diphasiastrum</taxon>
    </lineage>
</organism>
<comment type="caution">
    <text evidence="1">The sequence shown here is derived from an EMBL/GenBank/DDBJ whole genome shotgun (WGS) entry which is preliminary data.</text>
</comment>
<keyword evidence="2" id="KW-1185">Reference proteome</keyword>
<reference evidence="2" key="1">
    <citation type="journal article" date="2024" name="Proc. Natl. Acad. Sci. U.S.A.">
        <title>Extraordinary preservation of gene collinearity over three hundred million years revealed in homosporous lycophytes.</title>
        <authorList>
            <person name="Li C."/>
            <person name="Wickell D."/>
            <person name="Kuo L.Y."/>
            <person name="Chen X."/>
            <person name="Nie B."/>
            <person name="Liao X."/>
            <person name="Peng D."/>
            <person name="Ji J."/>
            <person name="Jenkins J."/>
            <person name="Williams M."/>
            <person name="Shu S."/>
            <person name="Plott C."/>
            <person name="Barry K."/>
            <person name="Rajasekar S."/>
            <person name="Grimwood J."/>
            <person name="Han X."/>
            <person name="Sun S."/>
            <person name="Hou Z."/>
            <person name="He W."/>
            <person name="Dai G."/>
            <person name="Sun C."/>
            <person name="Schmutz J."/>
            <person name="Leebens-Mack J.H."/>
            <person name="Li F.W."/>
            <person name="Wang L."/>
        </authorList>
    </citation>
    <scope>NUCLEOTIDE SEQUENCE [LARGE SCALE GENOMIC DNA]</scope>
    <source>
        <strain evidence="2">cv. PW_Plant_1</strain>
    </source>
</reference>